<dbReference type="PANTHER" id="PTHR24346">
    <property type="entry name" value="MAP/MICROTUBULE AFFINITY-REGULATING KINASE"/>
    <property type="match status" value="1"/>
</dbReference>
<dbReference type="Gene3D" id="1.10.510.10">
    <property type="entry name" value="Transferase(Phosphotransferase) domain 1"/>
    <property type="match status" value="1"/>
</dbReference>
<dbReference type="GO" id="GO:0035556">
    <property type="term" value="P:intracellular signal transduction"/>
    <property type="evidence" value="ECO:0007669"/>
    <property type="project" value="TreeGrafter"/>
</dbReference>
<dbReference type="GO" id="GO:0005737">
    <property type="term" value="C:cytoplasm"/>
    <property type="evidence" value="ECO:0007669"/>
    <property type="project" value="TreeGrafter"/>
</dbReference>
<evidence type="ECO:0000256" key="1">
    <source>
        <dbReference type="ARBA" id="ARBA00022527"/>
    </source>
</evidence>
<feature type="compositionally biased region" description="Basic and acidic residues" evidence="7">
    <location>
        <begin position="452"/>
        <end position="464"/>
    </location>
</feature>
<dbReference type="PROSITE" id="PS00108">
    <property type="entry name" value="PROTEIN_KINASE_ST"/>
    <property type="match status" value="1"/>
</dbReference>
<dbReference type="InterPro" id="IPR017441">
    <property type="entry name" value="Protein_kinase_ATP_BS"/>
</dbReference>
<protein>
    <recommendedName>
        <fullName evidence="8">Protein kinase domain-containing protein</fullName>
    </recommendedName>
</protein>
<keyword evidence="2" id="KW-0808">Transferase</keyword>
<evidence type="ECO:0000259" key="8">
    <source>
        <dbReference type="PROSITE" id="PS50011"/>
    </source>
</evidence>
<keyword evidence="4" id="KW-0418">Kinase</keyword>
<dbReference type="FunFam" id="1.10.510.10:FF:000658">
    <property type="entry name" value="Protein CBG12184"/>
    <property type="match status" value="1"/>
</dbReference>
<dbReference type="InterPro" id="IPR000719">
    <property type="entry name" value="Prot_kinase_dom"/>
</dbReference>
<keyword evidence="1" id="KW-0723">Serine/threonine-protein kinase</keyword>
<comment type="caution">
    <text evidence="9">The sequence shown here is derived from an EMBL/GenBank/DDBJ whole genome shotgun (WGS) entry which is preliminary data.</text>
</comment>
<dbReference type="InterPro" id="IPR011009">
    <property type="entry name" value="Kinase-like_dom_sf"/>
</dbReference>
<keyword evidence="10" id="KW-1185">Reference proteome</keyword>
<dbReference type="PROSITE" id="PS50011">
    <property type="entry name" value="PROTEIN_KINASE_DOM"/>
    <property type="match status" value="1"/>
</dbReference>
<name>A0A8S1HXK2_9PELO</name>
<feature type="compositionally biased region" description="Basic and acidic residues" evidence="7">
    <location>
        <begin position="109"/>
        <end position="121"/>
    </location>
</feature>
<dbReference type="SUPFAM" id="SSF56112">
    <property type="entry name" value="Protein kinase-like (PK-like)"/>
    <property type="match status" value="1"/>
</dbReference>
<feature type="compositionally biased region" description="Polar residues" evidence="7">
    <location>
        <begin position="502"/>
        <end position="511"/>
    </location>
</feature>
<feature type="compositionally biased region" description="Basic and acidic residues" evidence="7">
    <location>
        <begin position="429"/>
        <end position="439"/>
    </location>
</feature>
<sequence>MSGGSSVEQKASEDSQESLVESQESKENCKKSKEQSKESTEGSKESIEMTKESNETTTEAKTAPRESKKPSRETEVTSKATKESKETKEKSRGSKKSPERPQRSSKTGSPKEREPRSKPASKESASPPAESKDIKLRFGTDVIEHLSTKHKLDITELLGDGSYSLVGKAYDRDRKETVALKVIDCRVTPATTEYLKKFLPREKVLVLTLNHPNVMKTMQVLETIPERMVFVTEYCAKGDMLGQLKKDGPYEEKQAKFIFRQLMEALTYLEANEIVHRDLKCENIFFDAHGNVKLGDFGFARVLKRGEYSQTFCGSQVYVAPEVLLAKDYTGHQTDVWSAAVILFVMVTASMPFDDTDPEAMLNKMQKHDIAFPSSPSISTKVKALIIEMLHPNPSSRPSFKQACESDWLRDTKYSFKTAQKSTIRAKSVSRDTKRDTTKSKKSPSNGPKAPTARDHKKSKDNISVKKAKPMSTRPKVATARDHKKSREATSEKEVQKHHQVGQKNCDGTGS</sequence>
<keyword evidence="5 6" id="KW-0067">ATP-binding</keyword>
<evidence type="ECO:0000256" key="2">
    <source>
        <dbReference type="ARBA" id="ARBA00022679"/>
    </source>
</evidence>
<dbReference type="GO" id="GO:0050321">
    <property type="term" value="F:tau-protein kinase activity"/>
    <property type="evidence" value="ECO:0007669"/>
    <property type="project" value="TreeGrafter"/>
</dbReference>
<keyword evidence="3 6" id="KW-0547">Nucleotide-binding</keyword>
<evidence type="ECO:0000256" key="7">
    <source>
        <dbReference type="SAM" id="MobiDB-lite"/>
    </source>
</evidence>
<feature type="region of interest" description="Disordered" evidence="7">
    <location>
        <begin position="1"/>
        <end position="133"/>
    </location>
</feature>
<dbReference type="InterPro" id="IPR008271">
    <property type="entry name" value="Ser/Thr_kinase_AS"/>
</dbReference>
<feature type="compositionally biased region" description="Basic and acidic residues" evidence="7">
    <location>
        <begin position="479"/>
        <end position="497"/>
    </location>
</feature>
<evidence type="ECO:0000313" key="10">
    <source>
        <dbReference type="Proteomes" id="UP000835052"/>
    </source>
</evidence>
<reference evidence="9" key="1">
    <citation type="submission" date="2020-10" db="EMBL/GenBank/DDBJ databases">
        <authorList>
            <person name="Kikuchi T."/>
        </authorList>
    </citation>
    <scope>NUCLEOTIDE SEQUENCE</scope>
    <source>
        <strain evidence="9">NKZ352</strain>
    </source>
</reference>
<evidence type="ECO:0000256" key="3">
    <source>
        <dbReference type="ARBA" id="ARBA00022741"/>
    </source>
</evidence>
<evidence type="ECO:0000256" key="4">
    <source>
        <dbReference type="ARBA" id="ARBA00022777"/>
    </source>
</evidence>
<proteinExistence type="predicted"/>
<dbReference type="PANTHER" id="PTHR24346:SF82">
    <property type="entry name" value="KP78A-RELATED"/>
    <property type="match status" value="1"/>
</dbReference>
<dbReference type="PROSITE" id="PS00107">
    <property type="entry name" value="PROTEIN_KINASE_ATP"/>
    <property type="match status" value="1"/>
</dbReference>
<dbReference type="GO" id="GO:0000226">
    <property type="term" value="P:microtubule cytoskeleton organization"/>
    <property type="evidence" value="ECO:0007669"/>
    <property type="project" value="TreeGrafter"/>
</dbReference>
<dbReference type="EMBL" id="CAJGYM010000176">
    <property type="protein sequence ID" value="CAD6199444.1"/>
    <property type="molecule type" value="Genomic_DNA"/>
</dbReference>
<feature type="compositionally biased region" description="Basic and acidic residues" evidence="7">
    <location>
        <begin position="23"/>
        <end position="54"/>
    </location>
</feature>
<dbReference type="SMART" id="SM00220">
    <property type="entry name" value="S_TKc"/>
    <property type="match status" value="1"/>
</dbReference>
<feature type="compositionally biased region" description="Basic and acidic residues" evidence="7">
    <location>
        <begin position="62"/>
        <end position="102"/>
    </location>
</feature>
<dbReference type="Proteomes" id="UP000835052">
    <property type="component" value="Unassembled WGS sequence"/>
</dbReference>
<dbReference type="Pfam" id="PF00069">
    <property type="entry name" value="Pkinase"/>
    <property type="match status" value="1"/>
</dbReference>
<dbReference type="GO" id="GO:0005524">
    <property type="term" value="F:ATP binding"/>
    <property type="evidence" value="ECO:0007669"/>
    <property type="project" value="UniProtKB-UniRule"/>
</dbReference>
<feature type="binding site" evidence="6">
    <location>
        <position position="181"/>
    </location>
    <ligand>
        <name>ATP</name>
        <dbReference type="ChEBI" id="CHEBI:30616"/>
    </ligand>
</feature>
<gene>
    <name evidence="9" type="ORF">CAUJ_LOCUS15347</name>
</gene>
<organism evidence="9 10">
    <name type="scientific">Caenorhabditis auriculariae</name>
    <dbReference type="NCBI Taxonomy" id="2777116"/>
    <lineage>
        <taxon>Eukaryota</taxon>
        <taxon>Metazoa</taxon>
        <taxon>Ecdysozoa</taxon>
        <taxon>Nematoda</taxon>
        <taxon>Chromadorea</taxon>
        <taxon>Rhabditida</taxon>
        <taxon>Rhabditina</taxon>
        <taxon>Rhabditomorpha</taxon>
        <taxon>Rhabditoidea</taxon>
        <taxon>Rhabditidae</taxon>
        <taxon>Peloderinae</taxon>
        <taxon>Caenorhabditis</taxon>
    </lineage>
</organism>
<evidence type="ECO:0000256" key="5">
    <source>
        <dbReference type="ARBA" id="ARBA00022840"/>
    </source>
</evidence>
<dbReference type="AlphaFoldDB" id="A0A8S1HXK2"/>
<evidence type="ECO:0000313" key="9">
    <source>
        <dbReference type="EMBL" id="CAD6199444.1"/>
    </source>
</evidence>
<feature type="region of interest" description="Disordered" evidence="7">
    <location>
        <begin position="420"/>
        <end position="511"/>
    </location>
</feature>
<accession>A0A8S1HXK2</accession>
<dbReference type="OrthoDB" id="193931at2759"/>
<feature type="domain" description="Protein kinase" evidence="8">
    <location>
        <begin position="152"/>
        <end position="409"/>
    </location>
</feature>
<evidence type="ECO:0000256" key="6">
    <source>
        <dbReference type="PROSITE-ProRule" id="PRU10141"/>
    </source>
</evidence>